<protein>
    <submittedName>
        <fullName evidence="5">ATP-binding protein</fullName>
    </submittedName>
</protein>
<sequence>MPTTQDVKSLIDGIAVGNWYKVQASSERIAKKLIKQGHTADGEWIRDTISKRDMPEYLQNSNDNMNYHITEPTTSFDDLVLPDETRKQIQRIFKEYNKRQLLRDNGLSNANKILLVGNPGTGKTMTAEVIAHELNLPLRTIRQETVVNSLMGSTAKKLATLLPTYQEAGVFPGVYFLDEFDTFASKRFVAKTANDREYNEITNVLLKEMDHINPDCIFVAATNLSKGFDPAVFRRFDMIINFPDSSTATVYHLFLNMKNELLENYTPSDEVLEQLSNFPPSVVKLLIQEAEKVALLDGRDIDDQLFLELCKDRS</sequence>
<organism evidence="5 6">
    <name type="scientific">Lactobacillus amylovorus</name>
    <dbReference type="NCBI Taxonomy" id="1604"/>
    <lineage>
        <taxon>Bacteria</taxon>
        <taxon>Bacillati</taxon>
        <taxon>Bacillota</taxon>
        <taxon>Bacilli</taxon>
        <taxon>Lactobacillales</taxon>
        <taxon>Lactobacillaceae</taxon>
        <taxon>Lactobacillus</taxon>
    </lineage>
</organism>
<dbReference type="Proteomes" id="UP001143700">
    <property type="component" value="Unassembled WGS sequence"/>
</dbReference>
<dbReference type="AlphaFoldDB" id="A0A9X3W9U5"/>
<dbReference type="InterPro" id="IPR050221">
    <property type="entry name" value="26S_Proteasome_ATPase"/>
</dbReference>
<evidence type="ECO:0000256" key="2">
    <source>
        <dbReference type="ARBA" id="ARBA00022741"/>
    </source>
</evidence>
<evidence type="ECO:0000313" key="6">
    <source>
        <dbReference type="Proteomes" id="UP001143700"/>
    </source>
</evidence>
<dbReference type="GO" id="GO:0016887">
    <property type="term" value="F:ATP hydrolysis activity"/>
    <property type="evidence" value="ECO:0007669"/>
    <property type="project" value="InterPro"/>
</dbReference>
<keyword evidence="2" id="KW-0547">Nucleotide-binding</keyword>
<dbReference type="GO" id="GO:0005524">
    <property type="term" value="F:ATP binding"/>
    <property type="evidence" value="ECO:0007669"/>
    <property type="project" value="UniProtKB-KW"/>
</dbReference>
<dbReference type="Pfam" id="PF00004">
    <property type="entry name" value="AAA"/>
    <property type="match status" value="1"/>
</dbReference>
<evidence type="ECO:0000313" key="5">
    <source>
        <dbReference type="EMBL" id="MDB6262798.1"/>
    </source>
</evidence>
<keyword evidence="3 5" id="KW-0067">ATP-binding</keyword>
<evidence type="ECO:0000256" key="1">
    <source>
        <dbReference type="ARBA" id="ARBA00006914"/>
    </source>
</evidence>
<dbReference type="PANTHER" id="PTHR23073">
    <property type="entry name" value="26S PROTEASOME REGULATORY SUBUNIT"/>
    <property type="match status" value="1"/>
</dbReference>
<dbReference type="CDD" id="cd19481">
    <property type="entry name" value="RecA-like_protease"/>
    <property type="match status" value="1"/>
</dbReference>
<feature type="domain" description="AAA+ ATPase" evidence="4">
    <location>
        <begin position="109"/>
        <end position="246"/>
    </location>
</feature>
<reference evidence="5" key="1">
    <citation type="journal article" date="2022" name="Microorganisms">
        <title>Antibiotic Susceptibility, Resistance Gene Determinants and Corresponding Genomic Regions in Lactobacillus amylovorus Isolates Derived from Wild Boars and Domestic Pigs.</title>
        <authorList>
            <person name="Moravkova M."/>
            <person name="Kostovova I."/>
            <person name="Kavanova K."/>
            <person name="Pechar R."/>
            <person name="Stanek S."/>
            <person name="Brychta A."/>
            <person name="Zeman M."/>
            <person name="Kubasova T."/>
        </authorList>
    </citation>
    <scope>NUCLEOTIDE SEQUENCE</scope>
    <source>
        <strain evidence="5">M356A</strain>
    </source>
</reference>
<dbReference type="SUPFAM" id="SSF52540">
    <property type="entry name" value="P-loop containing nucleoside triphosphate hydrolases"/>
    <property type="match status" value="1"/>
</dbReference>
<evidence type="ECO:0000256" key="3">
    <source>
        <dbReference type="ARBA" id="ARBA00022840"/>
    </source>
</evidence>
<name>A0A9X3W9U5_LACAM</name>
<comment type="similarity">
    <text evidence="1">Belongs to the AAA ATPase family.</text>
</comment>
<dbReference type="RefSeq" id="WP_271870727.1">
    <property type="nucleotide sequence ID" value="NZ_JAOTGU010000019.1"/>
</dbReference>
<dbReference type="InterPro" id="IPR003593">
    <property type="entry name" value="AAA+_ATPase"/>
</dbReference>
<dbReference type="SMART" id="SM00382">
    <property type="entry name" value="AAA"/>
    <property type="match status" value="1"/>
</dbReference>
<comment type="caution">
    <text evidence="5">The sequence shown here is derived from an EMBL/GenBank/DDBJ whole genome shotgun (WGS) entry which is preliminary data.</text>
</comment>
<dbReference type="InterPro" id="IPR003959">
    <property type="entry name" value="ATPase_AAA_core"/>
</dbReference>
<reference evidence="5" key="2">
    <citation type="submission" date="2022-10" db="EMBL/GenBank/DDBJ databases">
        <authorList>
            <person name="Kostovova I."/>
            <person name="Moravkova M."/>
            <person name="Pechar R."/>
        </authorList>
    </citation>
    <scope>NUCLEOTIDE SEQUENCE</scope>
    <source>
        <strain evidence="5">M356A</strain>
    </source>
</reference>
<dbReference type="InterPro" id="IPR027417">
    <property type="entry name" value="P-loop_NTPase"/>
</dbReference>
<evidence type="ECO:0000259" key="4">
    <source>
        <dbReference type="SMART" id="SM00382"/>
    </source>
</evidence>
<proteinExistence type="inferred from homology"/>
<gene>
    <name evidence="5" type="ORF">ODV15_09620</name>
</gene>
<accession>A0A9X3W9U5</accession>
<dbReference type="Gene3D" id="3.40.50.300">
    <property type="entry name" value="P-loop containing nucleotide triphosphate hydrolases"/>
    <property type="match status" value="1"/>
</dbReference>
<dbReference type="EMBL" id="JAOTGU010000019">
    <property type="protein sequence ID" value="MDB6262798.1"/>
    <property type="molecule type" value="Genomic_DNA"/>
</dbReference>